<dbReference type="InterPro" id="IPR000792">
    <property type="entry name" value="Tscrpt_reg_LuxR_C"/>
</dbReference>
<keyword evidence="6" id="KW-1185">Reference proteome</keyword>
<dbReference type="Pfam" id="PF00196">
    <property type="entry name" value="GerE"/>
    <property type="match status" value="1"/>
</dbReference>
<gene>
    <name evidence="5" type="ORF">JJB09_17775</name>
</gene>
<keyword evidence="1" id="KW-0805">Transcription regulation</keyword>
<dbReference type="Proteomes" id="UP000633219">
    <property type="component" value="Unassembled WGS sequence"/>
</dbReference>
<dbReference type="CDD" id="cd06170">
    <property type="entry name" value="LuxR_C_like"/>
    <property type="match status" value="1"/>
</dbReference>
<dbReference type="GO" id="GO:0006355">
    <property type="term" value="P:regulation of DNA-templated transcription"/>
    <property type="evidence" value="ECO:0007669"/>
    <property type="project" value="InterPro"/>
</dbReference>
<dbReference type="InterPro" id="IPR016032">
    <property type="entry name" value="Sig_transdc_resp-reg_C-effctor"/>
</dbReference>
<evidence type="ECO:0000313" key="6">
    <source>
        <dbReference type="Proteomes" id="UP000633219"/>
    </source>
</evidence>
<dbReference type="PANTHER" id="PTHR44688:SF16">
    <property type="entry name" value="DNA-BINDING TRANSCRIPTIONAL ACTIVATOR DEVR_DOSR"/>
    <property type="match status" value="1"/>
</dbReference>
<accession>A0A936YUX6</accession>
<keyword evidence="2" id="KW-0238">DNA-binding</keyword>
<dbReference type="PROSITE" id="PS00622">
    <property type="entry name" value="HTH_LUXR_1"/>
    <property type="match status" value="1"/>
</dbReference>
<dbReference type="GO" id="GO:0003677">
    <property type="term" value="F:DNA binding"/>
    <property type="evidence" value="ECO:0007669"/>
    <property type="project" value="UniProtKB-KW"/>
</dbReference>
<dbReference type="InterPro" id="IPR036388">
    <property type="entry name" value="WH-like_DNA-bd_sf"/>
</dbReference>
<dbReference type="SUPFAM" id="SSF46894">
    <property type="entry name" value="C-terminal effector domain of the bipartite response regulators"/>
    <property type="match status" value="1"/>
</dbReference>
<evidence type="ECO:0000259" key="4">
    <source>
        <dbReference type="PROSITE" id="PS50043"/>
    </source>
</evidence>
<dbReference type="RefSeq" id="WP_201661161.1">
    <property type="nucleotide sequence ID" value="NZ_JAEQNC010000010.1"/>
</dbReference>
<comment type="caution">
    <text evidence="5">The sequence shown here is derived from an EMBL/GenBank/DDBJ whole genome shotgun (WGS) entry which is preliminary data.</text>
</comment>
<evidence type="ECO:0000256" key="1">
    <source>
        <dbReference type="ARBA" id="ARBA00023015"/>
    </source>
</evidence>
<feature type="domain" description="HTH luxR-type" evidence="4">
    <location>
        <begin position="202"/>
        <end position="267"/>
    </location>
</feature>
<evidence type="ECO:0000256" key="3">
    <source>
        <dbReference type="ARBA" id="ARBA00023163"/>
    </source>
</evidence>
<evidence type="ECO:0000313" key="5">
    <source>
        <dbReference type="EMBL" id="MBL0373876.1"/>
    </source>
</evidence>
<sequence length="271" mass="30165">MNSSRTDAQSEPQPWVAGLADAILALGTPLFWDRLTLGIGALLENHGAVVFRYQARREPAFVFSDYRDQLSRSDFRQYRTRAYLLDPFYLAYLERKPGGVHTLRDLAADRFFSSEYHRTYYVQTGLVDEAGVFCWIKPDDLVIISLARRTGAPTLSASSVRELRSYAPLVTSLVRRHVAIGQAAGAEPGVMPNPGKAGMELQFGDDDALTQRETAIANLILRGHSSPSIALLLGISVDTVKVHRRHIYRKLNISSQAELFSLAMNRVIASE</sequence>
<keyword evidence="3" id="KW-0804">Transcription</keyword>
<dbReference type="PANTHER" id="PTHR44688">
    <property type="entry name" value="DNA-BINDING TRANSCRIPTIONAL ACTIVATOR DEVR_DOSR"/>
    <property type="match status" value="1"/>
</dbReference>
<dbReference type="EMBL" id="JAEQNC010000010">
    <property type="protein sequence ID" value="MBL0373876.1"/>
    <property type="molecule type" value="Genomic_DNA"/>
</dbReference>
<reference evidence="5" key="1">
    <citation type="submission" date="2021-01" db="EMBL/GenBank/DDBJ databases">
        <title>Rhizobium sp. strain KVB221 16S ribosomal RNA gene Genome sequencing and assembly.</title>
        <authorList>
            <person name="Kang M."/>
        </authorList>
    </citation>
    <scope>NUCLEOTIDE SEQUENCE</scope>
    <source>
        <strain evidence="5">KVB221</strain>
    </source>
</reference>
<proteinExistence type="predicted"/>
<name>A0A936YUX6_9HYPH</name>
<organism evidence="5 6">
    <name type="scientific">Rhizobium setariae</name>
    <dbReference type="NCBI Taxonomy" id="2801340"/>
    <lineage>
        <taxon>Bacteria</taxon>
        <taxon>Pseudomonadati</taxon>
        <taxon>Pseudomonadota</taxon>
        <taxon>Alphaproteobacteria</taxon>
        <taxon>Hyphomicrobiales</taxon>
        <taxon>Rhizobiaceae</taxon>
        <taxon>Rhizobium/Agrobacterium group</taxon>
        <taxon>Rhizobium</taxon>
    </lineage>
</organism>
<dbReference type="PRINTS" id="PR00038">
    <property type="entry name" value="HTHLUXR"/>
</dbReference>
<protein>
    <submittedName>
        <fullName evidence="5">Helix-turn-helix transcriptional regulator</fullName>
    </submittedName>
</protein>
<dbReference type="SMART" id="SM00421">
    <property type="entry name" value="HTH_LUXR"/>
    <property type="match status" value="1"/>
</dbReference>
<dbReference type="AlphaFoldDB" id="A0A936YUX6"/>
<evidence type="ECO:0000256" key="2">
    <source>
        <dbReference type="ARBA" id="ARBA00023125"/>
    </source>
</evidence>
<dbReference type="Gene3D" id="1.10.10.10">
    <property type="entry name" value="Winged helix-like DNA-binding domain superfamily/Winged helix DNA-binding domain"/>
    <property type="match status" value="1"/>
</dbReference>
<dbReference type="PROSITE" id="PS50043">
    <property type="entry name" value="HTH_LUXR_2"/>
    <property type="match status" value="1"/>
</dbReference>